<dbReference type="EMBL" id="JAUKUA010000010">
    <property type="protein sequence ID" value="KAK0701332.1"/>
    <property type="molecule type" value="Genomic_DNA"/>
</dbReference>
<feature type="domain" description="Protein kinase" evidence="1">
    <location>
        <begin position="416"/>
        <end position="732"/>
    </location>
</feature>
<evidence type="ECO:0000259" key="1">
    <source>
        <dbReference type="PROSITE" id="PS50011"/>
    </source>
</evidence>
<dbReference type="Gene3D" id="1.10.510.10">
    <property type="entry name" value="Transferase(Phosphotransferase) domain 1"/>
    <property type="match status" value="1"/>
</dbReference>
<proteinExistence type="predicted"/>
<protein>
    <recommendedName>
        <fullName evidence="1">Protein kinase domain-containing protein</fullName>
    </recommendedName>
</protein>
<dbReference type="InterPro" id="IPR000719">
    <property type="entry name" value="Prot_kinase_dom"/>
</dbReference>
<dbReference type="PROSITE" id="PS50011">
    <property type="entry name" value="PROTEIN_KINASE_DOM"/>
    <property type="match status" value="1"/>
</dbReference>
<dbReference type="InterPro" id="IPR011009">
    <property type="entry name" value="Kinase-like_dom_sf"/>
</dbReference>
<name>A0AA40DHT1_9PEZI</name>
<sequence length="732" mass="80777">MASSTPAAGHEAMLARELEDYRPRRTQRYVAVNVLLLYWEDDDIGCAGEITVMGDMFRQSFNYAIWPYKIPSQDPEMSLNLKVVEFVSSFGQEDSLIIVYYGGHGGPRVATKSPCTWAAKIVGGPSLDWSAIQPQLTVLAPCDVVIFLDCCFAGQAARGRTNRYVELLAATDKDQMTPTGQNKWPSFTKVLTAEMKAMLGRDGVISLPAIHSRMVEETAGLQRQPFYVCLSGRDGSAGSIKLSRFGAPSPARPPASLGSVCLRLSLMDSLDMAASAALVKWLTRDSPSSVQDISLVDQALSDAQDARNLYNYLLPPGDRSEASGSAAWLPILSEQGRRETEGLLSKLRRAFSNPDGFYPASTSGIRGLISDVKQATANLMSFVTDSVGDLNDTTLDQLEHRSAANPTMDDLKSRIAMRLTLVNDKPASKTVRVNFSSQPEKQQRLRVGRVNGNPVMVEYVYYDEDEEKKTGNLGRQVSRISALHAEPKTPAFRSFHGMGVVREDLCGPRFGFVYSLPDHLSTASGPRRFALLSDLMAQVRTVPLEARIAAGRALCDAVLHLHSIGWYHKNLKSDNIIIFAGESEGWDFADPYLIGFDCSRPSDAETGNTVDFSTKDNIYRHPDRWGRSARFDKRHDLYALGILLLELGCWRTLPNMDAKRKGFEDVRDPSKLHDFLLKAAAEKLPHAAGTKYSQAILACLAKTHPEVDEGWQWQKLVREKVLGCLVDVSVSA</sequence>
<dbReference type="GO" id="GO:0005524">
    <property type="term" value="F:ATP binding"/>
    <property type="evidence" value="ECO:0007669"/>
    <property type="project" value="InterPro"/>
</dbReference>
<dbReference type="GO" id="GO:0004672">
    <property type="term" value="F:protein kinase activity"/>
    <property type="evidence" value="ECO:0007669"/>
    <property type="project" value="InterPro"/>
</dbReference>
<gene>
    <name evidence="2" type="ORF">B0H67DRAFT_650552</name>
</gene>
<organism evidence="2 3">
    <name type="scientific">Lasiosphaeris hirsuta</name>
    <dbReference type="NCBI Taxonomy" id="260670"/>
    <lineage>
        <taxon>Eukaryota</taxon>
        <taxon>Fungi</taxon>
        <taxon>Dikarya</taxon>
        <taxon>Ascomycota</taxon>
        <taxon>Pezizomycotina</taxon>
        <taxon>Sordariomycetes</taxon>
        <taxon>Sordariomycetidae</taxon>
        <taxon>Sordariales</taxon>
        <taxon>Lasiosphaeriaceae</taxon>
        <taxon>Lasiosphaeris</taxon>
    </lineage>
</organism>
<dbReference type="PANTHER" id="PTHR37542:SF3">
    <property type="entry name" value="PRION-INHIBITION AND PROPAGATION HELO DOMAIN-CONTAINING PROTEIN"/>
    <property type="match status" value="1"/>
</dbReference>
<keyword evidence="3" id="KW-1185">Reference proteome</keyword>
<comment type="caution">
    <text evidence="2">The sequence shown here is derived from an EMBL/GenBank/DDBJ whole genome shotgun (WGS) entry which is preliminary data.</text>
</comment>
<evidence type="ECO:0000313" key="2">
    <source>
        <dbReference type="EMBL" id="KAK0701332.1"/>
    </source>
</evidence>
<dbReference type="Proteomes" id="UP001172102">
    <property type="component" value="Unassembled WGS sequence"/>
</dbReference>
<reference evidence="2" key="1">
    <citation type="submission" date="2023-06" db="EMBL/GenBank/DDBJ databases">
        <title>Genome-scale phylogeny and comparative genomics of the fungal order Sordariales.</title>
        <authorList>
            <consortium name="Lawrence Berkeley National Laboratory"/>
            <person name="Hensen N."/>
            <person name="Bonometti L."/>
            <person name="Westerberg I."/>
            <person name="Brannstrom I.O."/>
            <person name="Guillou S."/>
            <person name="Cros-Aarteil S."/>
            <person name="Calhoun S."/>
            <person name="Haridas S."/>
            <person name="Kuo A."/>
            <person name="Mondo S."/>
            <person name="Pangilinan J."/>
            <person name="Riley R."/>
            <person name="Labutti K."/>
            <person name="Andreopoulos B."/>
            <person name="Lipzen A."/>
            <person name="Chen C."/>
            <person name="Yanf M."/>
            <person name="Daum C."/>
            <person name="Ng V."/>
            <person name="Clum A."/>
            <person name="Steindorff A."/>
            <person name="Ohm R."/>
            <person name="Martin F."/>
            <person name="Silar P."/>
            <person name="Natvig D."/>
            <person name="Lalanne C."/>
            <person name="Gautier V."/>
            <person name="Ament-Velasquez S.L."/>
            <person name="Kruys A."/>
            <person name="Hutchinson M.I."/>
            <person name="Powell A.J."/>
            <person name="Barry K."/>
            <person name="Miller A.N."/>
            <person name="Grigoriev I.V."/>
            <person name="Debuchy R."/>
            <person name="Gladieux P."/>
            <person name="Thoren M.H."/>
            <person name="Johannesson H."/>
        </authorList>
    </citation>
    <scope>NUCLEOTIDE SEQUENCE</scope>
    <source>
        <strain evidence="2">SMH4607-1</strain>
    </source>
</reference>
<dbReference type="AlphaFoldDB" id="A0AA40DHT1"/>
<evidence type="ECO:0000313" key="3">
    <source>
        <dbReference type="Proteomes" id="UP001172102"/>
    </source>
</evidence>
<dbReference type="SUPFAM" id="SSF56112">
    <property type="entry name" value="Protein kinase-like (PK-like)"/>
    <property type="match status" value="1"/>
</dbReference>
<accession>A0AA40DHT1</accession>
<dbReference type="PANTHER" id="PTHR37542">
    <property type="entry name" value="HELO DOMAIN-CONTAINING PROTEIN-RELATED"/>
    <property type="match status" value="1"/>
</dbReference>